<dbReference type="STRING" id="45607.A0A2T0FIV2"/>
<dbReference type="InterPro" id="IPR036412">
    <property type="entry name" value="HAD-like_sf"/>
</dbReference>
<dbReference type="PANTHER" id="PTHR19288">
    <property type="entry name" value="4-NITROPHENYLPHOSPHATASE-RELATED"/>
    <property type="match status" value="1"/>
</dbReference>
<dbReference type="EMBL" id="NDIQ01000021">
    <property type="protein sequence ID" value="PRT54933.1"/>
    <property type="molecule type" value="Genomic_DNA"/>
</dbReference>
<dbReference type="SUPFAM" id="SSF56784">
    <property type="entry name" value="HAD-like"/>
    <property type="match status" value="1"/>
</dbReference>
<dbReference type="GO" id="GO:0008962">
    <property type="term" value="F:phosphatidylglycerophosphatase activity"/>
    <property type="evidence" value="ECO:0007669"/>
    <property type="project" value="InterPro"/>
</dbReference>
<accession>A0A2T0FIV2</accession>
<dbReference type="PANTHER" id="PTHR19288:SF25">
    <property type="entry name" value="PHOSPHATIDYLGLYCEROPHOSPHATASE GEP4, MITOCHONDRIAL"/>
    <property type="match status" value="1"/>
</dbReference>
<evidence type="ECO:0000313" key="2">
    <source>
        <dbReference type="Proteomes" id="UP000238350"/>
    </source>
</evidence>
<gene>
    <name evidence="1" type="ORF">B9G98_02553</name>
</gene>
<dbReference type="GO" id="GO:0005739">
    <property type="term" value="C:mitochondrion"/>
    <property type="evidence" value="ECO:0007669"/>
    <property type="project" value="TreeGrafter"/>
</dbReference>
<reference evidence="1 2" key="1">
    <citation type="submission" date="2017-04" db="EMBL/GenBank/DDBJ databases">
        <title>Genome sequencing of [Candida] sorbophila.</title>
        <authorList>
            <person name="Ahn J.O."/>
        </authorList>
    </citation>
    <scope>NUCLEOTIDE SEQUENCE [LARGE SCALE GENOMIC DNA]</scope>
    <source>
        <strain evidence="1 2">DS02</strain>
    </source>
</reference>
<name>A0A2T0FIV2_9ASCO</name>
<sequence length="174" mass="19885">MSILAQIRYTLWAAANRESLRPTMAVNTFADLKPPQGTKVLILDKDNCFAKPHHLEVWPAFKPRWDELVKEYKVYVLSNTAGDLEHDPHGKLAEELESVLNVPVIRHEQKKPMCYKTLGDQFVSEGYKPSDLCVVGDRLATDILMANLMGAKSCWIRPGAHPKWLNHLEMMLYK</sequence>
<dbReference type="NCBIfam" id="TIGR01668">
    <property type="entry name" value="YqeG_hyp_ppase"/>
    <property type="match status" value="1"/>
</dbReference>
<dbReference type="Proteomes" id="UP000238350">
    <property type="component" value="Unassembled WGS sequence"/>
</dbReference>
<dbReference type="GO" id="GO:0032049">
    <property type="term" value="P:cardiolipin biosynthetic process"/>
    <property type="evidence" value="ECO:0007669"/>
    <property type="project" value="TreeGrafter"/>
</dbReference>
<comment type="caution">
    <text evidence="1">The sequence shown here is derived from an EMBL/GenBank/DDBJ whole genome shotgun (WGS) entry which is preliminary data.</text>
</comment>
<dbReference type="GeneID" id="36516301"/>
<dbReference type="InterPro" id="IPR023214">
    <property type="entry name" value="HAD_sf"/>
</dbReference>
<keyword evidence="2" id="KW-1185">Reference proteome</keyword>
<dbReference type="AlphaFoldDB" id="A0A2T0FIV2"/>
<dbReference type="OrthoDB" id="198652at2759"/>
<organism evidence="1 2">
    <name type="scientific">Wickerhamiella sorbophila</name>
    <dbReference type="NCBI Taxonomy" id="45607"/>
    <lineage>
        <taxon>Eukaryota</taxon>
        <taxon>Fungi</taxon>
        <taxon>Dikarya</taxon>
        <taxon>Ascomycota</taxon>
        <taxon>Saccharomycotina</taxon>
        <taxon>Dipodascomycetes</taxon>
        <taxon>Dipodascales</taxon>
        <taxon>Trichomonascaceae</taxon>
        <taxon>Wickerhamiella</taxon>
    </lineage>
</organism>
<dbReference type="InterPro" id="IPR010021">
    <property type="entry name" value="PGPP1/Gep4"/>
</dbReference>
<dbReference type="RefSeq" id="XP_024664878.1">
    <property type="nucleotide sequence ID" value="XM_024809110.1"/>
</dbReference>
<evidence type="ECO:0000313" key="1">
    <source>
        <dbReference type="EMBL" id="PRT54933.1"/>
    </source>
</evidence>
<dbReference type="Pfam" id="PF09419">
    <property type="entry name" value="PGP_phosphatase"/>
    <property type="match status" value="1"/>
</dbReference>
<dbReference type="InterPro" id="IPR027706">
    <property type="entry name" value="PGP_Pase"/>
</dbReference>
<proteinExistence type="predicted"/>
<dbReference type="Gene3D" id="3.40.50.1000">
    <property type="entry name" value="HAD superfamily/HAD-like"/>
    <property type="match status" value="1"/>
</dbReference>
<protein>
    <submittedName>
        <fullName evidence="1">Phosphatidylglycerophosphatase GEP4, mitochondrial</fullName>
    </submittedName>
</protein>